<feature type="region of interest" description="Disordered" evidence="1">
    <location>
        <begin position="47"/>
        <end position="82"/>
    </location>
</feature>
<protein>
    <submittedName>
        <fullName evidence="2">DUF1713 domain-containing protein</fullName>
    </submittedName>
</protein>
<name>A0A5K3G5V4_MESCO</name>
<feature type="region of interest" description="Disordered" evidence="1">
    <location>
        <begin position="1"/>
        <end position="21"/>
    </location>
</feature>
<sequence length="82" mass="9438">KKKKKQRWKHHRTRLHNTAQRSTALIEHVARKRIVSRLAALSVPSPVSQLHPISTPKPLFPARATPEEHKQQLQQEEEGGAR</sequence>
<feature type="compositionally biased region" description="Basic residues" evidence="1">
    <location>
        <begin position="1"/>
        <end position="15"/>
    </location>
</feature>
<dbReference type="AlphaFoldDB" id="A0A5K3G5V4"/>
<reference evidence="2" key="1">
    <citation type="submission" date="2019-11" db="UniProtKB">
        <authorList>
            <consortium name="WormBaseParasite"/>
        </authorList>
    </citation>
    <scope>IDENTIFICATION</scope>
</reference>
<dbReference type="WBParaSite" id="MCU_014889-RA">
    <property type="protein sequence ID" value="MCU_014889-RA"/>
    <property type="gene ID" value="MCU_014889"/>
</dbReference>
<accession>A0A5K3G5V4</accession>
<evidence type="ECO:0000256" key="1">
    <source>
        <dbReference type="SAM" id="MobiDB-lite"/>
    </source>
</evidence>
<evidence type="ECO:0000313" key="2">
    <source>
        <dbReference type="WBParaSite" id="MCU_014889-RA"/>
    </source>
</evidence>
<proteinExistence type="predicted"/>
<organism evidence="2">
    <name type="scientific">Mesocestoides corti</name>
    <name type="common">Flatworm</name>
    <dbReference type="NCBI Taxonomy" id="53468"/>
    <lineage>
        <taxon>Eukaryota</taxon>
        <taxon>Metazoa</taxon>
        <taxon>Spiralia</taxon>
        <taxon>Lophotrochozoa</taxon>
        <taxon>Platyhelminthes</taxon>
        <taxon>Cestoda</taxon>
        <taxon>Eucestoda</taxon>
        <taxon>Cyclophyllidea</taxon>
        <taxon>Mesocestoididae</taxon>
        <taxon>Mesocestoides</taxon>
    </lineage>
</organism>